<dbReference type="Pfam" id="PF12937">
    <property type="entry name" value="F-box-like"/>
    <property type="match status" value="1"/>
</dbReference>
<dbReference type="VEuPathDB" id="VectorBase:AALB20_032031"/>
<dbReference type="AlphaFoldDB" id="A0A182FYE5"/>
<dbReference type="GeneID" id="118463365"/>
<evidence type="ECO:0000313" key="1">
    <source>
        <dbReference type="EnsemblMetazoa" id="AALB014637-PA"/>
    </source>
</evidence>
<evidence type="ECO:0000313" key="2">
    <source>
        <dbReference type="Proteomes" id="UP000069272"/>
    </source>
</evidence>
<dbReference type="KEGG" id="aali:118463365"/>
<organism evidence="1 2">
    <name type="scientific">Anopheles albimanus</name>
    <name type="common">New world malaria mosquito</name>
    <dbReference type="NCBI Taxonomy" id="7167"/>
    <lineage>
        <taxon>Eukaryota</taxon>
        <taxon>Metazoa</taxon>
        <taxon>Ecdysozoa</taxon>
        <taxon>Arthropoda</taxon>
        <taxon>Hexapoda</taxon>
        <taxon>Insecta</taxon>
        <taxon>Pterygota</taxon>
        <taxon>Neoptera</taxon>
        <taxon>Endopterygota</taxon>
        <taxon>Diptera</taxon>
        <taxon>Nematocera</taxon>
        <taxon>Culicoidea</taxon>
        <taxon>Culicidae</taxon>
        <taxon>Anophelinae</taxon>
        <taxon>Anopheles</taxon>
    </lineage>
</organism>
<keyword evidence="2" id="KW-1185">Reference proteome</keyword>
<dbReference type="SUPFAM" id="SSF81383">
    <property type="entry name" value="F-box domain"/>
    <property type="match status" value="1"/>
</dbReference>
<dbReference type="OrthoDB" id="9970076at2759"/>
<dbReference type="RefSeq" id="XP_035785776.1">
    <property type="nucleotide sequence ID" value="XM_035929883.1"/>
</dbReference>
<dbReference type="CDD" id="cd09917">
    <property type="entry name" value="F-box_SF"/>
    <property type="match status" value="1"/>
</dbReference>
<sequence>MNEISSSKCETPIDSLPEEILHMIFDRLELEHVKTASLTCCRWHNIIFLGAYIKRFQFRIAPPIEAPQDFQVNAQLWMKQALHTVNHNQRGYRNVLLIVAQFLVPDNFWLQLWKALLAKLTQHIHWLQLYLPSHLDNRAISVLADGIRSMPKLRSLSLYKLPLRSCQQIVLSSSTVEHLEVSDGYNIRVDMPVLQSFTGPLGALAQPFNNNNEPKVLTTLKHVSATEGPDDVSNLSIIQRLVHVETLRLLFPLEDDNLLMAICDTCSALKELCIVQQLNVTNPTTIRKLFKLVNLRKLIFKSIRMERSWPNSFDVDLSMMKLLEVLDLGSKVFWKPSSLIRFPQSIRCLTVPVTAESESGVIRSITCYLIQLQTLRLIYSGSRYNTVDAQFAIQSHRHLKRLKVLEFVNAEFEKPGFCTVRQLLMLNHDSHYYRIQGLNSISFPRPDLTSAGYI</sequence>
<name>A0A182FYE5_ANOAL</name>
<dbReference type="VEuPathDB" id="VectorBase:AALB014637"/>
<dbReference type="Proteomes" id="UP000069272">
    <property type="component" value="Chromosome 3R"/>
</dbReference>
<reference evidence="1 2" key="1">
    <citation type="journal article" date="2017" name="G3 (Bethesda)">
        <title>The Physical Genome Mapping of Anopheles albimanus Corrected Scaffold Misassemblies and Identified Interarm Rearrangements in Genus Anopheles.</title>
        <authorList>
            <person name="Artemov G.N."/>
            <person name="Peery A.N."/>
            <person name="Jiang X."/>
            <person name="Tu Z."/>
            <person name="Stegniy V.N."/>
            <person name="Sharakhova M.V."/>
            <person name="Sharakhov I.V."/>
        </authorList>
    </citation>
    <scope>NUCLEOTIDE SEQUENCE [LARGE SCALE GENOMIC DNA]</scope>
    <source>
        <strain evidence="1 2">ALBI9_A</strain>
    </source>
</reference>
<dbReference type="SMART" id="SM00256">
    <property type="entry name" value="FBOX"/>
    <property type="match status" value="1"/>
</dbReference>
<reference evidence="1" key="2">
    <citation type="submission" date="2022-08" db="UniProtKB">
        <authorList>
            <consortium name="EnsemblMetazoa"/>
        </authorList>
    </citation>
    <scope>IDENTIFICATION</scope>
    <source>
        <strain evidence="1">STECLA/ALBI9_A</strain>
    </source>
</reference>
<dbReference type="Gene3D" id="3.80.10.10">
    <property type="entry name" value="Ribonuclease Inhibitor"/>
    <property type="match status" value="1"/>
</dbReference>
<dbReference type="InterPro" id="IPR001810">
    <property type="entry name" value="F-box_dom"/>
</dbReference>
<dbReference type="EnsemblMetazoa" id="AALB014637-RA">
    <property type="protein sequence ID" value="AALB014637-PA"/>
    <property type="gene ID" value="AALB014637"/>
</dbReference>
<proteinExistence type="predicted"/>
<protein>
    <submittedName>
        <fullName evidence="1">F-box domain-containing protein</fullName>
    </submittedName>
</protein>
<dbReference type="Gene3D" id="1.20.1280.50">
    <property type="match status" value="1"/>
</dbReference>
<dbReference type="PROSITE" id="PS50181">
    <property type="entry name" value="FBOX"/>
    <property type="match status" value="1"/>
</dbReference>
<accession>A0A182FYE5</accession>
<dbReference type="SUPFAM" id="SSF52047">
    <property type="entry name" value="RNI-like"/>
    <property type="match status" value="1"/>
</dbReference>
<dbReference type="InterPro" id="IPR032675">
    <property type="entry name" value="LRR_dom_sf"/>
</dbReference>
<dbReference type="InterPro" id="IPR036047">
    <property type="entry name" value="F-box-like_dom_sf"/>
</dbReference>